<proteinExistence type="predicted"/>
<dbReference type="InterPro" id="IPR013830">
    <property type="entry name" value="SGNH_hydro"/>
</dbReference>
<name>A0A318LTN7_9PSEU</name>
<evidence type="ECO:0000259" key="1">
    <source>
        <dbReference type="Pfam" id="PF13472"/>
    </source>
</evidence>
<keyword evidence="3" id="KW-1185">Reference proteome</keyword>
<sequence length="276" mass="28958">MSATMLDGTRFVQYMHLEKSYGYLPGMRAAQAAIFGLSQQEYEAERERFAAAAREGATELLADPASAAAIDRWAAGGEATVLVAGDSLTDDLQSWAEILRAALDLRRPGHGVRLANGGLSAHTTAMILRSWPATLTAVKPDVVVCALGGNDVARVGPAARKTQVSLAESLANLAELRRIARVLASPRWIWVTPAPVDEARVSAFPPFRFGHSSWANADVRALADGIRDLGGPLVDLTAVLGTPAAPDLVGDDGVHPTLAGQVAIARAALAVLATQP</sequence>
<dbReference type="RefSeq" id="WP_168213969.1">
    <property type="nucleotide sequence ID" value="NZ_MASU01000005.1"/>
</dbReference>
<dbReference type="InterPro" id="IPR051532">
    <property type="entry name" value="Ester_Hydrolysis_Enzymes"/>
</dbReference>
<gene>
    <name evidence="2" type="ORF">BA062_14975</name>
</gene>
<dbReference type="SUPFAM" id="SSF52266">
    <property type="entry name" value="SGNH hydrolase"/>
    <property type="match status" value="1"/>
</dbReference>
<feature type="domain" description="SGNH hydrolase-type esterase" evidence="1">
    <location>
        <begin position="84"/>
        <end position="261"/>
    </location>
</feature>
<evidence type="ECO:0000313" key="3">
    <source>
        <dbReference type="Proteomes" id="UP000247892"/>
    </source>
</evidence>
<dbReference type="EMBL" id="MASU01000005">
    <property type="protein sequence ID" value="PXY36664.1"/>
    <property type="molecule type" value="Genomic_DNA"/>
</dbReference>
<protein>
    <recommendedName>
        <fullName evidence="1">SGNH hydrolase-type esterase domain-containing protein</fullName>
    </recommendedName>
</protein>
<reference evidence="2 3" key="1">
    <citation type="submission" date="2016-07" db="EMBL/GenBank/DDBJ databases">
        <title>Draft genome sequence of Prauserella sp. YIM 121212, isolated from alkaline soil.</title>
        <authorList>
            <person name="Ruckert C."/>
            <person name="Albersmeier A."/>
            <person name="Jiang C.-L."/>
            <person name="Jiang Y."/>
            <person name="Kalinowski J."/>
            <person name="Schneider O."/>
            <person name="Winkler A."/>
            <person name="Zotchev S.B."/>
        </authorList>
    </citation>
    <scope>NUCLEOTIDE SEQUENCE [LARGE SCALE GENOMIC DNA]</scope>
    <source>
        <strain evidence="2 3">YIM 121212</strain>
    </source>
</reference>
<dbReference type="AlphaFoldDB" id="A0A318LTN7"/>
<dbReference type="PANTHER" id="PTHR30383">
    <property type="entry name" value="THIOESTERASE 1/PROTEASE 1/LYSOPHOSPHOLIPASE L1"/>
    <property type="match status" value="1"/>
</dbReference>
<accession>A0A318LTN7</accession>
<evidence type="ECO:0000313" key="2">
    <source>
        <dbReference type="EMBL" id="PXY36664.1"/>
    </source>
</evidence>
<dbReference type="Pfam" id="PF13472">
    <property type="entry name" value="Lipase_GDSL_2"/>
    <property type="match status" value="1"/>
</dbReference>
<dbReference type="Proteomes" id="UP000247892">
    <property type="component" value="Unassembled WGS sequence"/>
</dbReference>
<dbReference type="InterPro" id="IPR036514">
    <property type="entry name" value="SGNH_hydro_sf"/>
</dbReference>
<organism evidence="2 3">
    <name type="scientific">Prauserella flavalba</name>
    <dbReference type="NCBI Taxonomy" id="1477506"/>
    <lineage>
        <taxon>Bacteria</taxon>
        <taxon>Bacillati</taxon>
        <taxon>Actinomycetota</taxon>
        <taxon>Actinomycetes</taxon>
        <taxon>Pseudonocardiales</taxon>
        <taxon>Pseudonocardiaceae</taxon>
        <taxon>Prauserella</taxon>
    </lineage>
</organism>
<dbReference type="Gene3D" id="3.40.50.1110">
    <property type="entry name" value="SGNH hydrolase"/>
    <property type="match status" value="1"/>
</dbReference>
<comment type="caution">
    <text evidence="2">The sequence shown here is derived from an EMBL/GenBank/DDBJ whole genome shotgun (WGS) entry which is preliminary data.</text>
</comment>